<feature type="domain" description="C2H2-type" evidence="13">
    <location>
        <begin position="246"/>
        <end position="273"/>
    </location>
</feature>
<keyword evidence="7" id="KW-0805">Transcription regulation</keyword>
<name>A0AAW0NE56_9GOBI</name>
<dbReference type="Pfam" id="PF00096">
    <property type="entry name" value="zf-C2H2"/>
    <property type="match status" value="1"/>
</dbReference>
<dbReference type="GO" id="GO:0000977">
    <property type="term" value="F:RNA polymerase II transcription regulatory region sequence-specific DNA binding"/>
    <property type="evidence" value="ECO:0007669"/>
    <property type="project" value="TreeGrafter"/>
</dbReference>
<dbReference type="PANTHER" id="PTHR24381">
    <property type="entry name" value="ZINC FINGER PROTEIN"/>
    <property type="match status" value="1"/>
</dbReference>
<feature type="region of interest" description="Disordered" evidence="12">
    <location>
        <begin position="344"/>
        <end position="405"/>
    </location>
</feature>
<evidence type="ECO:0000256" key="4">
    <source>
        <dbReference type="ARBA" id="ARBA00022737"/>
    </source>
</evidence>
<feature type="compositionally biased region" description="Polar residues" evidence="12">
    <location>
        <begin position="184"/>
        <end position="209"/>
    </location>
</feature>
<keyword evidence="8" id="KW-0238">DNA-binding</keyword>
<evidence type="ECO:0000256" key="8">
    <source>
        <dbReference type="ARBA" id="ARBA00023125"/>
    </source>
</evidence>
<evidence type="ECO:0000256" key="11">
    <source>
        <dbReference type="PROSITE-ProRule" id="PRU00042"/>
    </source>
</evidence>
<keyword evidence="3" id="KW-0479">Metal-binding</keyword>
<proteinExistence type="predicted"/>
<feature type="region of interest" description="Disordered" evidence="12">
    <location>
        <begin position="421"/>
        <end position="453"/>
    </location>
</feature>
<keyword evidence="10" id="KW-0539">Nucleus</keyword>
<dbReference type="FunFam" id="3.30.160.60:FF:000100">
    <property type="entry name" value="Zinc finger 45-like"/>
    <property type="match status" value="1"/>
</dbReference>
<evidence type="ECO:0000256" key="10">
    <source>
        <dbReference type="ARBA" id="ARBA00023242"/>
    </source>
</evidence>
<feature type="compositionally biased region" description="Polar residues" evidence="12">
    <location>
        <begin position="421"/>
        <end position="430"/>
    </location>
</feature>
<gene>
    <name evidence="14" type="ORF">WMY93_019021</name>
</gene>
<dbReference type="GO" id="GO:0005634">
    <property type="term" value="C:nucleus"/>
    <property type="evidence" value="ECO:0007669"/>
    <property type="project" value="UniProtKB-SubCell"/>
</dbReference>
<feature type="region of interest" description="Disordered" evidence="12">
    <location>
        <begin position="97"/>
        <end position="237"/>
    </location>
</feature>
<keyword evidence="5 11" id="KW-0863">Zinc-finger</keyword>
<reference evidence="15" key="1">
    <citation type="submission" date="2024-04" db="EMBL/GenBank/DDBJ databases">
        <title>Salinicola lusitanus LLJ914,a marine bacterium isolated from the Okinawa Trough.</title>
        <authorList>
            <person name="Li J."/>
        </authorList>
    </citation>
    <scope>NUCLEOTIDE SEQUENCE [LARGE SCALE GENOMIC DNA]</scope>
</reference>
<keyword evidence="6" id="KW-0862">Zinc</keyword>
<dbReference type="AlphaFoldDB" id="A0AAW0NE56"/>
<evidence type="ECO:0000256" key="1">
    <source>
        <dbReference type="ARBA" id="ARBA00003767"/>
    </source>
</evidence>
<protein>
    <recommendedName>
        <fullName evidence="13">C2H2-type domain-containing protein</fullName>
    </recommendedName>
</protein>
<evidence type="ECO:0000256" key="6">
    <source>
        <dbReference type="ARBA" id="ARBA00022833"/>
    </source>
</evidence>
<evidence type="ECO:0000256" key="12">
    <source>
        <dbReference type="SAM" id="MobiDB-lite"/>
    </source>
</evidence>
<evidence type="ECO:0000313" key="15">
    <source>
        <dbReference type="Proteomes" id="UP001460270"/>
    </source>
</evidence>
<sequence length="476" mass="53882">MKPRRHSRFSLGSEQQTGRSYPCVVLPTEAEETDGPRGEEGLTSAVPTVLDTGGAEREAEDTVGPAAAASVRVNKSEPVPVKEEPLWSNVSIKIETSSLTESDEEICPPTHNQTQSSPLYSQTHRQLQPKYSPSHSQTQHQPKDTPTYNQPQLKDGSFFNRPQLQHQTQNSPWPHHHQPKDSPPFSQHQPKYSPSHNQTQPKDTPTYNRFQPKRSPFHSRPQLQPSPARPVASPPSQAPLAGVVRAFCSLCNKGFTRKSGLDRHMIVHTGEKPFLCTVCGQRFSLKFNLHNHMKRKDHVTEDADPVFSESDSHGDWGGRGRDFELLEKTIAEYEEQSERQRTLLDQLLGERQRQREERDRRWDRDRSQTGAGTETGARTGTGTEADVGNIQSLKTESEDESDFPVKTEDEEIWIHHLTHSHNQTHNQPNETHQHDQAQELSSNQPDHQLSDEKPSLTYDQLHHQQTTRAATCPTTI</sequence>
<accession>A0AAW0NE56</accession>
<evidence type="ECO:0000256" key="7">
    <source>
        <dbReference type="ARBA" id="ARBA00023015"/>
    </source>
</evidence>
<evidence type="ECO:0000256" key="3">
    <source>
        <dbReference type="ARBA" id="ARBA00022723"/>
    </source>
</evidence>
<evidence type="ECO:0000256" key="2">
    <source>
        <dbReference type="ARBA" id="ARBA00004123"/>
    </source>
</evidence>
<evidence type="ECO:0000259" key="13">
    <source>
        <dbReference type="PROSITE" id="PS50157"/>
    </source>
</evidence>
<feature type="compositionally biased region" description="Polar residues" evidence="12">
    <location>
        <begin position="160"/>
        <end position="172"/>
    </location>
</feature>
<feature type="compositionally biased region" description="Low complexity" evidence="12">
    <location>
        <begin position="369"/>
        <end position="385"/>
    </location>
</feature>
<feature type="compositionally biased region" description="Polar residues" evidence="12">
    <location>
        <begin position="438"/>
        <end position="447"/>
    </location>
</feature>
<feature type="region of interest" description="Disordered" evidence="12">
    <location>
        <begin position="1"/>
        <end position="81"/>
    </location>
</feature>
<comment type="subcellular location">
    <subcellularLocation>
        <location evidence="2">Nucleus</location>
    </subcellularLocation>
</comment>
<dbReference type="PANTHER" id="PTHR24381:SF390">
    <property type="entry name" value="ZINC FINGER PROTEIN 37 HOMOLOG"/>
    <property type="match status" value="1"/>
</dbReference>
<dbReference type="InterPro" id="IPR036236">
    <property type="entry name" value="Znf_C2H2_sf"/>
</dbReference>
<keyword evidence="4" id="KW-0677">Repeat</keyword>
<keyword evidence="9" id="KW-0804">Transcription</keyword>
<comment type="caution">
    <text evidence="14">The sequence shown here is derived from an EMBL/GenBank/DDBJ whole genome shotgun (WGS) entry which is preliminary data.</text>
</comment>
<dbReference type="FunFam" id="3.30.160.60:FF:000097">
    <property type="entry name" value="Zinc finger protein"/>
    <property type="match status" value="1"/>
</dbReference>
<dbReference type="Proteomes" id="UP001460270">
    <property type="component" value="Unassembled WGS sequence"/>
</dbReference>
<feature type="compositionally biased region" description="Polar residues" evidence="12">
    <location>
        <begin position="10"/>
        <end position="19"/>
    </location>
</feature>
<evidence type="ECO:0000313" key="14">
    <source>
        <dbReference type="EMBL" id="KAK7898168.1"/>
    </source>
</evidence>
<dbReference type="GO" id="GO:0000981">
    <property type="term" value="F:DNA-binding transcription factor activity, RNA polymerase II-specific"/>
    <property type="evidence" value="ECO:0007669"/>
    <property type="project" value="TreeGrafter"/>
</dbReference>
<organism evidence="14 15">
    <name type="scientific">Mugilogobius chulae</name>
    <name type="common">yellowstripe goby</name>
    <dbReference type="NCBI Taxonomy" id="88201"/>
    <lineage>
        <taxon>Eukaryota</taxon>
        <taxon>Metazoa</taxon>
        <taxon>Chordata</taxon>
        <taxon>Craniata</taxon>
        <taxon>Vertebrata</taxon>
        <taxon>Euteleostomi</taxon>
        <taxon>Actinopterygii</taxon>
        <taxon>Neopterygii</taxon>
        <taxon>Teleostei</taxon>
        <taxon>Neoteleostei</taxon>
        <taxon>Acanthomorphata</taxon>
        <taxon>Gobiaria</taxon>
        <taxon>Gobiiformes</taxon>
        <taxon>Gobioidei</taxon>
        <taxon>Gobiidae</taxon>
        <taxon>Gobionellinae</taxon>
        <taxon>Mugilogobius</taxon>
    </lineage>
</organism>
<evidence type="ECO:0000256" key="9">
    <source>
        <dbReference type="ARBA" id="ARBA00023163"/>
    </source>
</evidence>
<dbReference type="PROSITE" id="PS50157">
    <property type="entry name" value="ZINC_FINGER_C2H2_2"/>
    <property type="match status" value="2"/>
</dbReference>
<evidence type="ECO:0000256" key="5">
    <source>
        <dbReference type="ARBA" id="ARBA00022771"/>
    </source>
</evidence>
<dbReference type="EMBL" id="JBBPFD010000014">
    <property type="protein sequence ID" value="KAK7898168.1"/>
    <property type="molecule type" value="Genomic_DNA"/>
</dbReference>
<dbReference type="SUPFAM" id="SSF57667">
    <property type="entry name" value="beta-beta-alpha zinc fingers"/>
    <property type="match status" value="1"/>
</dbReference>
<comment type="function">
    <text evidence="1">May be involved in transcriptional regulation.</text>
</comment>
<keyword evidence="15" id="KW-1185">Reference proteome</keyword>
<dbReference type="Gene3D" id="3.30.160.60">
    <property type="entry name" value="Classic Zinc Finger"/>
    <property type="match status" value="2"/>
</dbReference>
<feature type="compositionally biased region" description="Polar residues" evidence="12">
    <location>
        <begin position="110"/>
        <end position="152"/>
    </location>
</feature>
<feature type="compositionally biased region" description="Basic and acidic residues" evidence="12">
    <location>
        <begin position="344"/>
        <end position="367"/>
    </location>
</feature>
<dbReference type="InterPro" id="IPR013087">
    <property type="entry name" value="Znf_C2H2_type"/>
</dbReference>
<dbReference type="PROSITE" id="PS00028">
    <property type="entry name" value="ZINC_FINGER_C2H2_1"/>
    <property type="match status" value="2"/>
</dbReference>
<dbReference type="GO" id="GO:0008270">
    <property type="term" value="F:zinc ion binding"/>
    <property type="evidence" value="ECO:0007669"/>
    <property type="project" value="UniProtKB-KW"/>
</dbReference>
<dbReference type="SMART" id="SM00355">
    <property type="entry name" value="ZnF_C2H2"/>
    <property type="match status" value="2"/>
</dbReference>
<feature type="domain" description="C2H2-type" evidence="13">
    <location>
        <begin position="274"/>
        <end position="303"/>
    </location>
</feature>